<dbReference type="Gene3D" id="4.10.240.10">
    <property type="entry name" value="Zn(2)-C6 fungal-type DNA-binding domain"/>
    <property type="match status" value="1"/>
</dbReference>
<evidence type="ECO:0000313" key="8">
    <source>
        <dbReference type="Proteomes" id="UP000006039"/>
    </source>
</evidence>
<keyword evidence="3" id="KW-0539">Nucleus</keyword>
<evidence type="ECO:0000256" key="1">
    <source>
        <dbReference type="ARBA" id="ARBA00004123"/>
    </source>
</evidence>
<dbReference type="GO" id="GO:0008270">
    <property type="term" value="F:zinc ion binding"/>
    <property type="evidence" value="ECO:0007669"/>
    <property type="project" value="InterPro"/>
</dbReference>
<dbReference type="HOGENOM" id="CLU_004083_9_0_1"/>
<reference evidence="7" key="5">
    <citation type="submission" date="2018-04" db="UniProtKB">
        <authorList>
            <consortium name="EnsemblFungi"/>
        </authorList>
    </citation>
    <scope>IDENTIFICATION</scope>
    <source>
        <strain evidence="7">R3-111a-1</strain>
    </source>
</reference>
<gene>
    <name evidence="7" type="primary">20341997</name>
    <name evidence="6" type="ORF">GGTG_01539</name>
</gene>
<dbReference type="OrthoDB" id="424974at2759"/>
<dbReference type="AlphaFoldDB" id="J3NJV8"/>
<dbReference type="VEuPathDB" id="FungiDB:GGTG_01539"/>
<dbReference type="GO" id="GO:0006351">
    <property type="term" value="P:DNA-templated transcription"/>
    <property type="evidence" value="ECO:0007669"/>
    <property type="project" value="InterPro"/>
</dbReference>
<dbReference type="RefSeq" id="XP_009217570.1">
    <property type="nucleotide sequence ID" value="XM_009219306.1"/>
</dbReference>
<reference evidence="7" key="4">
    <citation type="journal article" date="2015" name="G3 (Bethesda)">
        <title>Genome sequences of three phytopathogenic species of the Magnaporthaceae family of fungi.</title>
        <authorList>
            <person name="Okagaki L.H."/>
            <person name="Nunes C.C."/>
            <person name="Sailsbery J."/>
            <person name="Clay B."/>
            <person name="Brown D."/>
            <person name="John T."/>
            <person name="Oh Y."/>
            <person name="Young N."/>
            <person name="Fitzgerald M."/>
            <person name="Haas B.J."/>
            <person name="Zeng Q."/>
            <person name="Young S."/>
            <person name="Adiconis X."/>
            <person name="Fan L."/>
            <person name="Levin J.Z."/>
            <person name="Mitchell T.K."/>
            <person name="Okubara P.A."/>
            <person name="Farman M.L."/>
            <person name="Kohn L.M."/>
            <person name="Birren B."/>
            <person name="Ma L.-J."/>
            <person name="Dean R.A."/>
        </authorList>
    </citation>
    <scope>NUCLEOTIDE SEQUENCE</scope>
    <source>
        <strain evidence="7">R3-111a-1</strain>
    </source>
</reference>
<reference evidence="8" key="1">
    <citation type="submission" date="2010-07" db="EMBL/GenBank/DDBJ databases">
        <title>The genome sequence of Gaeumannomyces graminis var. tritici strain R3-111a-1.</title>
        <authorList>
            <consortium name="The Broad Institute Genome Sequencing Platform"/>
            <person name="Ma L.-J."/>
            <person name="Dead R."/>
            <person name="Young S."/>
            <person name="Zeng Q."/>
            <person name="Koehrsen M."/>
            <person name="Alvarado L."/>
            <person name="Berlin A."/>
            <person name="Chapman S.B."/>
            <person name="Chen Z."/>
            <person name="Freedman E."/>
            <person name="Gellesch M."/>
            <person name="Goldberg J."/>
            <person name="Griggs A."/>
            <person name="Gujja S."/>
            <person name="Heilman E.R."/>
            <person name="Heiman D."/>
            <person name="Hepburn T."/>
            <person name="Howarth C."/>
            <person name="Jen D."/>
            <person name="Larson L."/>
            <person name="Mehta T."/>
            <person name="Neiman D."/>
            <person name="Pearson M."/>
            <person name="Roberts A."/>
            <person name="Saif S."/>
            <person name="Shea T."/>
            <person name="Shenoy N."/>
            <person name="Sisk P."/>
            <person name="Stolte C."/>
            <person name="Sykes S."/>
            <person name="Walk T."/>
            <person name="White J."/>
            <person name="Yandava C."/>
            <person name="Haas B."/>
            <person name="Nusbaum C."/>
            <person name="Birren B."/>
        </authorList>
    </citation>
    <scope>NUCLEOTIDE SEQUENCE [LARGE SCALE GENOMIC DNA]</scope>
    <source>
        <strain evidence="8">R3-111a-1</strain>
    </source>
</reference>
<dbReference type="EnsemblFungi" id="EJT81561">
    <property type="protein sequence ID" value="EJT81561"/>
    <property type="gene ID" value="GGTG_01539"/>
</dbReference>
<dbReference type="PROSITE" id="PS00463">
    <property type="entry name" value="ZN2_CY6_FUNGAL_1"/>
    <property type="match status" value="1"/>
</dbReference>
<organism evidence="6">
    <name type="scientific">Gaeumannomyces tritici (strain R3-111a-1)</name>
    <name type="common">Wheat and barley take-all root rot fungus</name>
    <name type="synonym">Gaeumannomyces graminis var. tritici</name>
    <dbReference type="NCBI Taxonomy" id="644352"/>
    <lineage>
        <taxon>Eukaryota</taxon>
        <taxon>Fungi</taxon>
        <taxon>Dikarya</taxon>
        <taxon>Ascomycota</taxon>
        <taxon>Pezizomycotina</taxon>
        <taxon>Sordariomycetes</taxon>
        <taxon>Sordariomycetidae</taxon>
        <taxon>Magnaporthales</taxon>
        <taxon>Magnaporthaceae</taxon>
        <taxon>Gaeumannomyces</taxon>
    </lineage>
</organism>
<dbReference type="PANTHER" id="PTHR31001">
    <property type="entry name" value="UNCHARACTERIZED TRANSCRIPTIONAL REGULATORY PROTEIN"/>
    <property type="match status" value="1"/>
</dbReference>
<dbReference type="InterPro" id="IPR036864">
    <property type="entry name" value="Zn2-C6_fun-type_DNA-bd_sf"/>
</dbReference>
<feature type="domain" description="Zn(2)-C6 fungal-type" evidence="5">
    <location>
        <begin position="224"/>
        <end position="253"/>
    </location>
</feature>
<feature type="compositionally biased region" description="Polar residues" evidence="4">
    <location>
        <begin position="194"/>
        <end position="210"/>
    </location>
</feature>
<feature type="region of interest" description="Disordered" evidence="4">
    <location>
        <begin position="364"/>
        <end position="396"/>
    </location>
</feature>
<dbReference type="Pfam" id="PF04082">
    <property type="entry name" value="Fungal_trans"/>
    <property type="match status" value="1"/>
</dbReference>
<protein>
    <submittedName>
        <fullName evidence="6">Fungal specific transcription factor domain-containing protein</fullName>
    </submittedName>
</protein>
<evidence type="ECO:0000259" key="5">
    <source>
        <dbReference type="PROSITE" id="PS50048"/>
    </source>
</evidence>
<dbReference type="GO" id="GO:0000981">
    <property type="term" value="F:DNA-binding transcription factor activity, RNA polymerase II-specific"/>
    <property type="evidence" value="ECO:0007669"/>
    <property type="project" value="InterPro"/>
</dbReference>
<keyword evidence="2" id="KW-0479">Metal-binding</keyword>
<dbReference type="EMBL" id="GL385395">
    <property type="protein sequence ID" value="EJT81561.1"/>
    <property type="molecule type" value="Genomic_DNA"/>
</dbReference>
<proteinExistence type="predicted"/>
<dbReference type="GO" id="GO:0003677">
    <property type="term" value="F:DNA binding"/>
    <property type="evidence" value="ECO:0007669"/>
    <property type="project" value="InterPro"/>
</dbReference>
<dbReference type="SUPFAM" id="SSF57701">
    <property type="entry name" value="Zn2/Cys6 DNA-binding domain"/>
    <property type="match status" value="1"/>
</dbReference>
<dbReference type="PROSITE" id="PS50048">
    <property type="entry name" value="ZN2_CY6_FUNGAL_2"/>
    <property type="match status" value="1"/>
</dbReference>
<dbReference type="GeneID" id="20341997"/>
<evidence type="ECO:0000313" key="7">
    <source>
        <dbReference type="EnsemblFungi" id="EJT81561"/>
    </source>
</evidence>
<feature type="compositionally biased region" description="Low complexity" evidence="4">
    <location>
        <begin position="146"/>
        <end position="188"/>
    </location>
</feature>
<dbReference type="CDD" id="cd12148">
    <property type="entry name" value="fungal_TF_MHR"/>
    <property type="match status" value="1"/>
</dbReference>
<dbReference type="Pfam" id="PF00172">
    <property type="entry name" value="Zn_clus"/>
    <property type="match status" value="1"/>
</dbReference>
<evidence type="ECO:0000256" key="4">
    <source>
        <dbReference type="SAM" id="MobiDB-lite"/>
    </source>
</evidence>
<dbReference type="SMART" id="SM00066">
    <property type="entry name" value="GAL4"/>
    <property type="match status" value="1"/>
</dbReference>
<comment type="subcellular location">
    <subcellularLocation>
        <location evidence="1">Nucleus</location>
    </subcellularLocation>
</comment>
<feature type="region of interest" description="Disordered" evidence="4">
    <location>
        <begin position="843"/>
        <end position="984"/>
    </location>
</feature>
<dbReference type="PANTHER" id="PTHR31001:SF40">
    <property type="entry name" value="ZN(II)2CYS6 TRANSCRIPTION FACTOR (EUROFUNG)"/>
    <property type="match status" value="1"/>
</dbReference>
<accession>J3NJV8</accession>
<reference evidence="6" key="3">
    <citation type="submission" date="2010-09" db="EMBL/GenBank/DDBJ databases">
        <title>Annotation of Gaeumannomyces graminis var. tritici R3-111a-1.</title>
        <authorList>
            <consortium name="The Broad Institute Genome Sequencing Platform"/>
            <person name="Ma L.-J."/>
            <person name="Dead R."/>
            <person name="Young S.K."/>
            <person name="Zeng Q."/>
            <person name="Gargeya S."/>
            <person name="Fitzgerald M."/>
            <person name="Haas B."/>
            <person name="Abouelleil A."/>
            <person name="Alvarado L."/>
            <person name="Arachchi H.M."/>
            <person name="Berlin A."/>
            <person name="Brown A."/>
            <person name="Chapman S.B."/>
            <person name="Chen Z."/>
            <person name="Dunbar C."/>
            <person name="Freedman E."/>
            <person name="Gearin G."/>
            <person name="Gellesch M."/>
            <person name="Goldberg J."/>
            <person name="Griggs A."/>
            <person name="Gujja S."/>
            <person name="Heiman D."/>
            <person name="Howarth C."/>
            <person name="Larson L."/>
            <person name="Lui A."/>
            <person name="MacDonald P.J.P."/>
            <person name="Mehta T."/>
            <person name="Montmayeur A."/>
            <person name="Murphy C."/>
            <person name="Neiman D."/>
            <person name="Pearson M."/>
            <person name="Priest M."/>
            <person name="Roberts A."/>
            <person name="Saif S."/>
            <person name="Shea T."/>
            <person name="Shenoy N."/>
            <person name="Sisk P."/>
            <person name="Stolte C."/>
            <person name="Sykes S."/>
            <person name="Yandava C."/>
            <person name="Wortman J."/>
            <person name="Nusbaum C."/>
            <person name="Birren B."/>
        </authorList>
    </citation>
    <scope>NUCLEOTIDE SEQUENCE</scope>
    <source>
        <strain evidence="6">R3-111a-1</strain>
    </source>
</reference>
<dbReference type="SMART" id="SM00906">
    <property type="entry name" value="Fungal_trans"/>
    <property type="match status" value="1"/>
</dbReference>
<dbReference type="CDD" id="cd00067">
    <property type="entry name" value="GAL4"/>
    <property type="match status" value="1"/>
</dbReference>
<keyword evidence="8" id="KW-1185">Reference proteome</keyword>
<feature type="region of interest" description="Disordered" evidence="4">
    <location>
        <begin position="1007"/>
        <end position="1040"/>
    </location>
</feature>
<dbReference type="InterPro" id="IPR007219">
    <property type="entry name" value="XnlR_reg_dom"/>
</dbReference>
<feature type="compositionally biased region" description="Low complexity" evidence="4">
    <location>
        <begin position="913"/>
        <end position="954"/>
    </location>
</feature>
<dbReference type="InterPro" id="IPR050613">
    <property type="entry name" value="Sec_Metabolite_Reg"/>
</dbReference>
<dbReference type="InterPro" id="IPR001138">
    <property type="entry name" value="Zn2Cys6_DnaBD"/>
</dbReference>
<feature type="compositionally biased region" description="Polar residues" evidence="4">
    <location>
        <begin position="10"/>
        <end position="21"/>
    </location>
</feature>
<evidence type="ECO:0000313" key="6">
    <source>
        <dbReference type="EMBL" id="EJT81561.1"/>
    </source>
</evidence>
<dbReference type="Proteomes" id="UP000006039">
    <property type="component" value="Unassembled WGS sequence"/>
</dbReference>
<dbReference type="STRING" id="644352.J3NJV8"/>
<dbReference type="eggNOG" id="ENOG502REJ9">
    <property type="taxonomic scope" value="Eukaryota"/>
</dbReference>
<name>J3NJV8_GAET3</name>
<evidence type="ECO:0000256" key="2">
    <source>
        <dbReference type="ARBA" id="ARBA00022723"/>
    </source>
</evidence>
<reference evidence="6" key="2">
    <citation type="submission" date="2010-07" db="EMBL/GenBank/DDBJ databases">
        <authorList>
            <consortium name="The Broad Institute Genome Sequencing Platform"/>
            <consortium name="Broad Institute Genome Sequencing Center for Infectious Disease"/>
            <person name="Ma L.-J."/>
            <person name="Dead R."/>
            <person name="Young S."/>
            <person name="Zeng Q."/>
            <person name="Koehrsen M."/>
            <person name="Alvarado L."/>
            <person name="Berlin A."/>
            <person name="Chapman S.B."/>
            <person name="Chen Z."/>
            <person name="Freedman E."/>
            <person name="Gellesch M."/>
            <person name="Goldberg J."/>
            <person name="Griggs A."/>
            <person name="Gujja S."/>
            <person name="Heilman E.R."/>
            <person name="Heiman D."/>
            <person name="Hepburn T."/>
            <person name="Howarth C."/>
            <person name="Jen D."/>
            <person name="Larson L."/>
            <person name="Mehta T."/>
            <person name="Neiman D."/>
            <person name="Pearson M."/>
            <person name="Roberts A."/>
            <person name="Saif S."/>
            <person name="Shea T."/>
            <person name="Shenoy N."/>
            <person name="Sisk P."/>
            <person name="Stolte C."/>
            <person name="Sykes S."/>
            <person name="Walk T."/>
            <person name="White J."/>
            <person name="Yandava C."/>
            <person name="Haas B."/>
            <person name="Nusbaum C."/>
            <person name="Birren B."/>
        </authorList>
    </citation>
    <scope>NUCLEOTIDE SEQUENCE</scope>
    <source>
        <strain evidence="6">R3-111a-1</strain>
    </source>
</reference>
<dbReference type="GO" id="GO:0005634">
    <property type="term" value="C:nucleus"/>
    <property type="evidence" value="ECO:0007669"/>
    <property type="project" value="UniProtKB-SubCell"/>
</dbReference>
<evidence type="ECO:0000256" key="3">
    <source>
        <dbReference type="ARBA" id="ARBA00023242"/>
    </source>
</evidence>
<feature type="compositionally biased region" description="Pro residues" evidence="4">
    <location>
        <begin position="372"/>
        <end position="387"/>
    </location>
</feature>
<feature type="region of interest" description="Disordered" evidence="4">
    <location>
        <begin position="1"/>
        <end position="91"/>
    </location>
</feature>
<sequence length="1079" mass="118789">MANLEPTLGHAQSASQCHSQPGQGHGHMQRHGHDQQADGQPGHHTQGHSYYHTHPSVSTLAHLDGVSGTRSGPHPPAMQTHGSMSMTPMDSEPTAVLGAAASPFGASGAPGGVFGNSAHGMLLDARDMPGGEGMAAHHHMQPQHPPQQLQQSQQQPPQQNHRQQQLPHAEQHGQLQDQQQQQQQPSAQDVPDAASSSTGAGAPFGSTSSGAPKPIRRRMRMITSCLECRRRKLKCNKSNPCTNCLKFARECMYLGPKLDEASQHRLTEIKEKAGALERQLERDVARSTSRGFQQQRIVADDVEDEYDEERDLEITPMVALDLTYDDPDVDHTTDDIIDLGIQVGRMRITERIGGLNRPRISEEIQAGLPGGSGPPPPGFGPPPPQPPRADGMSQAAGADVSIPDFLRPGESYIPPTSGYFFGQLGEMPSLLSFIPGNKASGDWLMQRYFESVHPIARCVHRPSFEIQYATFWDDVHHGVEPRPSTQAVVFAAWFSAVVSLEERAILHQFGCTKAELMGRVKIGTESALSKANFLRTTRVETLQALVMYMIPLCRAEVSRAHSVLVGAAVRMAECMGLHRDGEAYGLTPLETHVRRLIWHQLCFLDVRTCEAQGPKPAIRREDYDTKLPINCEEDELTKAVVPPESAERWTSTLLPLMRFEINEMMRNIWMDRRRLEIRKTTVTAVLSKIENFRKRMLDKYERYLDDRVPIQRYAKLVMHLLMYRLYAMILHPYHSNTMNPMPPRLNSVLIWGGVGIVEISIQLETNPEFAAWAWYLGAYQQFQIALLLATEIYYRPQNKEGERIWACLDYVFNMDPNMSREDKGVLILREIASKTAVYMGMRKMRAPTNTTRAVPDKHAIKTEGSVSPPPAATAPPDSFNKGDASRGPQQQQHSHHHAQQPGLSAMQYQAHPGAQSGMMQQGQQHRQPSPGGLSPGSLKPEPNSSSPSSIMPQPMLAGGNDGTGRGHGLPPQMPTPMQMQMPSAGPPPNVVFAGVSNGEVLWSLPPQNADSPEGSSDGGSVVGYSQRHGGAAGPPGSGQQIDWSAYNEDINAIFPTDPQTGEFSLTGFMNPSLGMKWNS</sequence>
<feature type="region of interest" description="Disordered" evidence="4">
    <location>
        <begin position="123"/>
        <end position="217"/>
    </location>
</feature>